<evidence type="ECO:0000313" key="2">
    <source>
        <dbReference type="EMBL" id="OQV14732.1"/>
    </source>
</evidence>
<comment type="caution">
    <text evidence="2">The sequence shown here is derived from an EMBL/GenBank/DDBJ whole genome shotgun (WGS) entry which is preliminary data.</text>
</comment>
<proteinExistence type="predicted"/>
<dbReference type="Proteomes" id="UP000192578">
    <property type="component" value="Unassembled WGS sequence"/>
</dbReference>
<name>A0A1W0WHS1_HYPEX</name>
<feature type="region of interest" description="Disordered" evidence="1">
    <location>
        <begin position="109"/>
        <end position="128"/>
    </location>
</feature>
<keyword evidence="3" id="KW-1185">Reference proteome</keyword>
<evidence type="ECO:0000256" key="1">
    <source>
        <dbReference type="SAM" id="MobiDB-lite"/>
    </source>
</evidence>
<reference evidence="3" key="1">
    <citation type="submission" date="2017-01" db="EMBL/GenBank/DDBJ databases">
        <title>Comparative genomics of anhydrobiosis in the tardigrade Hypsibius dujardini.</title>
        <authorList>
            <person name="Yoshida Y."/>
            <person name="Koutsovoulos G."/>
            <person name="Laetsch D."/>
            <person name="Stevens L."/>
            <person name="Kumar S."/>
            <person name="Horikawa D."/>
            <person name="Ishino K."/>
            <person name="Komine S."/>
            <person name="Tomita M."/>
            <person name="Blaxter M."/>
            <person name="Arakawa K."/>
        </authorList>
    </citation>
    <scope>NUCLEOTIDE SEQUENCE [LARGE SCALE GENOMIC DNA]</scope>
    <source>
        <strain evidence="3">Z151</strain>
    </source>
</reference>
<organism evidence="2 3">
    <name type="scientific">Hypsibius exemplaris</name>
    <name type="common">Freshwater tardigrade</name>
    <dbReference type="NCBI Taxonomy" id="2072580"/>
    <lineage>
        <taxon>Eukaryota</taxon>
        <taxon>Metazoa</taxon>
        <taxon>Ecdysozoa</taxon>
        <taxon>Tardigrada</taxon>
        <taxon>Eutardigrada</taxon>
        <taxon>Parachela</taxon>
        <taxon>Hypsibioidea</taxon>
        <taxon>Hypsibiidae</taxon>
        <taxon>Hypsibius</taxon>
    </lineage>
</organism>
<feature type="region of interest" description="Disordered" evidence="1">
    <location>
        <begin position="1"/>
        <end position="32"/>
    </location>
</feature>
<feature type="compositionally biased region" description="Basic and acidic residues" evidence="1">
    <location>
        <begin position="109"/>
        <end position="122"/>
    </location>
</feature>
<dbReference type="AlphaFoldDB" id="A0A1W0WHS1"/>
<accession>A0A1W0WHS1</accession>
<sequence>MSGMPRRVGGEDNHPSLESLQQQPQEPPRAANLQKALEPCCSPLCGIVSHRQPVVYATGEPADVIGCWRPTEALTCRGTAHATKATADRQSCVQLRSLEHAGQMTLAADPKRGRDTNRKSDSDNWTAARLNTGCQKPDRFRFERKAGPAVTGSNRF</sequence>
<dbReference type="EMBL" id="MTYJ01000100">
    <property type="protein sequence ID" value="OQV14732.1"/>
    <property type="molecule type" value="Genomic_DNA"/>
</dbReference>
<protein>
    <submittedName>
        <fullName evidence="2">Uncharacterized protein</fullName>
    </submittedName>
</protein>
<evidence type="ECO:0000313" key="3">
    <source>
        <dbReference type="Proteomes" id="UP000192578"/>
    </source>
</evidence>
<gene>
    <name evidence="2" type="ORF">BV898_11104</name>
</gene>